<dbReference type="OrthoDB" id="12320at2"/>
<dbReference type="STRING" id="1298851.TST_0636"/>
<keyword evidence="6" id="KW-0966">Cell projection</keyword>
<dbReference type="AlphaFoldDB" id="A0A0S3QSX6"/>
<dbReference type="KEGG" id="ttk:TST_0636"/>
<evidence type="ECO:0000313" key="6">
    <source>
        <dbReference type="EMBL" id="BAT71442.1"/>
    </source>
</evidence>
<dbReference type="GO" id="GO:0044781">
    <property type="term" value="P:bacterial-type flagellum organization"/>
    <property type="evidence" value="ECO:0007669"/>
    <property type="project" value="UniProtKB-UniRule"/>
</dbReference>
<comment type="function">
    <text evidence="4 5">Required for flagellar hook formation. May act as a scaffolding protein.</text>
</comment>
<evidence type="ECO:0000256" key="1">
    <source>
        <dbReference type="ARBA" id="ARBA00010577"/>
    </source>
</evidence>
<dbReference type="EMBL" id="AP013035">
    <property type="protein sequence ID" value="BAT71442.1"/>
    <property type="molecule type" value="Genomic_DNA"/>
</dbReference>
<gene>
    <name evidence="6" type="primary">flgD</name>
    <name evidence="6" type="ORF">TST_0636</name>
</gene>
<evidence type="ECO:0000256" key="3">
    <source>
        <dbReference type="ARBA" id="ARBA00022795"/>
    </source>
</evidence>
<dbReference type="Gene3D" id="2.60.40.4070">
    <property type="match status" value="1"/>
</dbReference>
<evidence type="ECO:0000256" key="4">
    <source>
        <dbReference type="ARBA" id="ARBA00024746"/>
    </source>
</evidence>
<keyword evidence="7" id="KW-1185">Reference proteome</keyword>
<keyword evidence="6" id="KW-0282">Flagellum</keyword>
<keyword evidence="3 5" id="KW-1005">Bacterial flagellum biogenesis</keyword>
<reference evidence="7" key="1">
    <citation type="journal article" date="2018" name="Science">
        <title>A primordial and reversible TCA cycle in a facultatively chemolithoautotrophic thermophile.</title>
        <authorList>
            <person name="Nunoura T."/>
            <person name="Chikaraishi Y."/>
            <person name="Izaki R."/>
            <person name="Suwa T."/>
            <person name="Sato T."/>
            <person name="Harada T."/>
            <person name="Mori K."/>
            <person name="Kato Y."/>
            <person name="Miyazaki M."/>
            <person name="Shimamura S."/>
            <person name="Yanagawa K."/>
            <person name="Shuto A."/>
            <person name="Ohkouchi N."/>
            <person name="Fujita N."/>
            <person name="Takaki Y."/>
            <person name="Atomi H."/>
            <person name="Takai K."/>
        </authorList>
    </citation>
    <scope>NUCLEOTIDE SEQUENCE [LARGE SCALE GENOMIC DNA]</scope>
    <source>
        <strain evidence="7">DSM 17441 / JCM 13301 / NBRC 103674 / ABI70S6</strain>
    </source>
</reference>
<dbReference type="InterPro" id="IPR005648">
    <property type="entry name" value="FlgD"/>
</dbReference>
<dbReference type="Pfam" id="PF03963">
    <property type="entry name" value="FlgD"/>
    <property type="match status" value="1"/>
</dbReference>
<keyword evidence="6" id="KW-0969">Cilium</keyword>
<evidence type="ECO:0000256" key="2">
    <source>
        <dbReference type="ARBA" id="ARBA00016013"/>
    </source>
</evidence>
<evidence type="ECO:0000256" key="5">
    <source>
        <dbReference type="RuleBase" id="RU362076"/>
    </source>
</evidence>
<comment type="similarity">
    <text evidence="1 5">Belongs to the FlgD family.</text>
</comment>
<accession>A0A0S3QSX6</accession>
<dbReference type="Gene3D" id="2.30.30.910">
    <property type="match status" value="1"/>
</dbReference>
<evidence type="ECO:0000313" key="7">
    <source>
        <dbReference type="Proteomes" id="UP000063234"/>
    </source>
</evidence>
<proteinExistence type="inferred from homology"/>
<organism evidence="6 7">
    <name type="scientific">Thermosulfidibacter takaii (strain DSM 17441 / JCM 13301 / NBRC 103674 / ABI70S6)</name>
    <dbReference type="NCBI Taxonomy" id="1298851"/>
    <lineage>
        <taxon>Bacteria</taxon>
        <taxon>Pseudomonadati</taxon>
        <taxon>Thermosulfidibacterota</taxon>
        <taxon>Thermosulfidibacteria</taxon>
        <taxon>Thermosulfidibacterales</taxon>
        <taxon>Thermosulfidibacteraceae</taxon>
    </lineage>
</organism>
<name>A0A0S3QSX6_THET7</name>
<protein>
    <recommendedName>
        <fullName evidence="2 5">Basal-body rod modification protein FlgD</fullName>
    </recommendedName>
</protein>
<sequence length="221" mass="24538">MIDKVSSLGVYPSTLSDSQAIYSKKDILGKDDFLKILITELTHQDPLDPLKDRDMIAQMAQLSQLEQITQFTHSVDKMFDTFKNALESYQAMQAASIVGKMVKVKDVPIMQVTDNGTLSVSFEIEKEAYVNAKVYDWDGNLVSQESLGVVGKGTHIFNPSDRLDPGSYVVSFEAVDGEGNPVNISVYGWDQVVESQKSEDGIYLILENGEKKPLDSVVAYR</sequence>
<dbReference type="PATRIC" id="fig|1298851.3.peg.662"/>
<dbReference type="RefSeq" id="WP_068549428.1">
    <property type="nucleotide sequence ID" value="NZ_AP013035.1"/>
</dbReference>
<dbReference type="Proteomes" id="UP000063234">
    <property type="component" value="Chromosome"/>
</dbReference>